<accession>C2XW45</accession>
<evidence type="ECO:0000259" key="5">
    <source>
        <dbReference type="Pfam" id="PF01385"/>
    </source>
</evidence>
<dbReference type="Proteomes" id="UP000001753">
    <property type="component" value="Chromosome"/>
</dbReference>
<dbReference type="GO" id="GO:0032196">
    <property type="term" value="P:transposition"/>
    <property type="evidence" value="ECO:0007669"/>
    <property type="project" value="UniProtKB-KW"/>
</dbReference>
<evidence type="ECO:0000259" key="6">
    <source>
        <dbReference type="Pfam" id="PF07282"/>
    </source>
</evidence>
<comment type="similarity">
    <text evidence="1">In the C-terminal section; belongs to the transposase 35 family.</text>
</comment>
<gene>
    <name evidence="7" type="ORF">bcere0026_29210</name>
</gene>
<dbReference type="Pfam" id="PF01385">
    <property type="entry name" value="OrfB_IS605"/>
    <property type="match status" value="1"/>
</dbReference>
<dbReference type="EMBL" id="ACMP01000083">
    <property type="protein sequence ID" value="EEL70106.1"/>
    <property type="molecule type" value="Genomic_DNA"/>
</dbReference>
<reference evidence="7" key="1">
    <citation type="journal article" date="2012" name="Genome Res.">
        <title>Genomic characterization of the Bacillus cereus sensu lato species: Backdrop to the evolution of Bacillus anthracis.</title>
        <authorList>
            <person name="Zwick M.E."/>
            <person name="Joseph S.J."/>
            <person name="Didelot X."/>
            <person name="Chen P.E."/>
            <person name="Bishop-Lilly K.A."/>
            <person name="Stewart A.C."/>
            <person name="Willner K."/>
            <person name="Nolan N."/>
            <person name="Lentz S."/>
            <person name="Thomason M.K."/>
            <person name="Sozhamannan S."/>
            <person name="Mateczun A.J."/>
            <person name="Du L."/>
            <person name="Read T.D."/>
        </authorList>
    </citation>
    <scope>NUCLEOTIDE SEQUENCE [LARGE SCALE GENOMIC DNA]</scope>
    <source>
        <strain evidence="7">AH603</strain>
    </source>
</reference>
<feature type="domain" description="Cas12f1-like TNB" evidence="6">
    <location>
        <begin position="343"/>
        <end position="420"/>
    </location>
</feature>
<evidence type="ECO:0000256" key="4">
    <source>
        <dbReference type="ARBA" id="ARBA00023172"/>
    </source>
</evidence>
<dbReference type="AlphaFoldDB" id="C2XW45"/>
<dbReference type="NCBIfam" id="NF040570">
    <property type="entry name" value="guided_TnpB"/>
    <property type="match status" value="1"/>
</dbReference>
<dbReference type="GO" id="GO:0006310">
    <property type="term" value="P:DNA recombination"/>
    <property type="evidence" value="ECO:0007669"/>
    <property type="project" value="UniProtKB-KW"/>
</dbReference>
<comment type="caution">
    <text evidence="7">The sequence shown here is derived from an EMBL/GenBank/DDBJ whole genome shotgun (WGS) entry which is preliminary data.</text>
</comment>
<organism evidence="7">
    <name type="scientific">Bacillus mycoides</name>
    <dbReference type="NCBI Taxonomy" id="1405"/>
    <lineage>
        <taxon>Bacteria</taxon>
        <taxon>Bacillati</taxon>
        <taxon>Bacillota</taxon>
        <taxon>Bacilli</taxon>
        <taxon>Bacillales</taxon>
        <taxon>Bacillaceae</taxon>
        <taxon>Bacillus</taxon>
        <taxon>Bacillus cereus group</taxon>
    </lineage>
</organism>
<dbReference type="NCBIfam" id="TIGR01766">
    <property type="entry name" value="IS200/IS605 family accessory protein TnpB-like domain"/>
    <property type="match status" value="1"/>
</dbReference>
<evidence type="ECO:0000256" key="2">
    <source>
        <dbReference type="ARBA" id="ARBA00022578"/>
    </source>
</evidence>
<evidence type="ECO:0000256" key="1">
    <source>
        <dbReference type="ARBA" id="ARBA00008761"/>
    </source>
</evidence>
<keyword evidence="4" id="KW-0233">DNA recombination</keyword>
<evidence type="ECO:0000313" key="7">
    <source>
        <dbReference type="EMBL" id="EEL70106.1"/>
    </source>
</evidence>
<evidence type="ECO:0000256" key="3">
    <source>
        <dbReference type="ARBA" id="ARBA00023125"/>
    </source>
</evidence>
<keyword evidence="3" id="KW-0238">DNA-binding</keyword>
<dbReference type="HOGENOM" id="CLU_032903_16_0_9"/>
<sequence length="455" mass="52928">MVKTMVKKKAVKVLRKQKKRENIQRFTQKQNIGRACLTAKEFRLLQRMSHSSKALRNVGLYTIKQSYLNHNKMATVKEVDNAMQADMNYWGIQSNSVQAIRRALFTEVKSFFKAWEQWKKNPETFTGRPKFPNYSRSTDKRIIEIYQVPKVDDNGYWMIPMNVAFRKKFGSIKIRMPKNLRNKKISYIEIVPKQKGRFFEVHYTYEMHVSQMKQQSTTTSNALSCDLGVDRLLSCVTNTGDTFLIDGKKLKSINQYFNKKIRNLQQKNIENGISKRVVTNRMAALWHKRERQVNGYISQTVGLLFKKVKAFDIDTIVVGYNTGWKQKSDMGKKNNQKFVQIPFHKLIAAIENKCIKEGIRFLKQEESYTSKASFLDKDPIPVWSKDDRAHYRFSGRRITRGLYQSKAGTCIHADINGALNTLEKSRVVELDDNLKVKTPILLEVQKRKAVASRIA</sequence>
<feature type="domain" description="Probable transposase IS891/IS1136/IS1341" evidence="5">
    <location>
        <begin position="203"/>
        <end position="324"/>
    </location>
</feature>
<name>C2XW45_BACMY</name>
<dbReference type="InterPro" id="IPR010095">
    <property type="entry name" value="Cas12f1-like_TNB"/>
</dbReference>
<protein>
    <submittedName>
        <fullName evidence="7">Transposase, IS605</fullName>
    </submittedName>
</protein>
<dbReference type="Pfam" id="PF07282">
    <property type="entry name" value="Cas12f1-like_TNB"/>
    <property type="match status" value="1"/>
</dbReference>
<dbReference type="InterPro" id="IPR001959">
    <property type="entry name" value="Transposase"/>
</dbReference>
<dbReference type="GO" id="GO:0003677">
    <property type="term" value="F:DNA binding"/>
    <property type="evidence" value="ECO:0007669"/>
    <property type="project" value="UniProtKB-KW"/>
</dbReference>
<keyword evidence="2" id="KW-0815">Transposition</keyword>
<proteinExistence type="inferred from homology"/>